<dbReference type="PROSITE" id="PS51193">
    <property type="entry name" value="HELICASE_ATP_BIND_2"/>
    <property type="match status" value="1"/>
</dbReference>
<organism evidence="7 8">
    <name type="scientific">Microbacterium hominis</name>
    <dbReference type="NCBI Taxonomy" id="162426"/>
    <lineage>
        <taxon>Bacteria</taxon>
        <taxon>Bacillati</taxon>
        <taxon>Actinomycetota</taxon>
        <taxon>Actinomycetes</taxon>
        <taxon>Micrococcales</taxon>
        <taxon>Microbacteriaceae</taxon>
        <taxon>Microbacterium</taxon>
    </lineage>
</organism>
<dbReference type="Gene3D" id="3.40.50.300">
    <property type="entry name" value="P-loop containing nucleotide triphosphate hydrolases"/>
    <property type="match status" value="2"/>
</dbReference>
<evidence type="ECO:0000256" key="4">
    <source>
        <dbReference type="ARBA" id="ARBA00038058"/>
    </source>
</evidence>
<sequence length="750" mass="80770">MTLASSGTLADLDLATVPIGDSSALLTRAVRITTGLLDAKPREGQDALHRAIVAAMEGRGHTAGQAPTGSGKSFAALAAAFLAAIRRGERTVISTDSLALMAQLQDKDVPIVVEAAGELYPDVSVSAAFMKGVANYIDPAKVISTAQLLTGEAGTFRYRDLADVLDKGRPLHGLEQLYGLELDELEPLRRLVSWACRAYFADDPDEPGDRHSCPIEHSAAMWATVSSPSSEADDGSRFGVTAKVTIAREHAAGADVVITNHSILAVQAAKAVPVIVGSMKLGHFEHIIVDEAHTLPSHVRSQGAAKLSGGTLGRIGRSVTRACGNTSASLTWRDAGEHLAEELDRLLRDFTLGGKDGLRRVKESDRPLGDTEKLIKDWIDAGKKHLGKNTESSDVTTRIRASSAKDALDSLKQTVEALTRHRSGWARWVEKDDRGDAAKSRDWWGANVSPIDVGFLLRDNLYGYDLKVDDDVTEHVSLSVSAISATMPSNYPFQAGLAAQLVKYPSPFNAAYQRSGLYIPRVVAGPDFGQITTEGWGNKRRFDVRGHAQWATKQIIELVRATGGRALILSATAREGRAYTEALRSALPRVKVHSQWDGGSSTRIVREWREDVGSVLVGTKTMMTGVDAPGETCSLVVIDRVPRSPGNPLDEARVEQINERISNVSEAQRAVYAVDAALLLQQAVGRLIRTSSDTGLVAVLDPRMLKATPTAPSPLAYPEPTRLTYMDAVRAFGRKMTTLDEAKAFIGSQL</sequence>
<name>A0A2K9DU35_9MICO</name>
<dbReference type="PANTHER" id="PTHR11472">
    <property type="entry name" value="DNA REPAIR DEAD HELICASE RAD3/XP-D SUBFAMILY MEMBER"/>
    <property type="match status" value="1"/>
</dbReference>
<evidence type="ECO:0000259" key="6">
    <source>
        <dbReference type="PROSITE" id="PS51194"/>
    </source>
</evidence>
<dbReference type="GO" id="GO:0003678">
    <property type="term" value="F:DNA helicase activity"/>
    <property type="evidence" value="ECO:0007669"/>
    <property type="project" value="TreeGrafter"/>
</dbReference>
<feature type="domain" description="Helicase ATP-binding" evidence="5">
    <location>
        <begin position="31"/>
        <end position="363"/>
    </location>
</feature>
<proteinExistence type="inferred from homology"/>
<dbReference type="SMART" id="SM00487">
    <property type="entry name" value="DEXDc"/>
    <property type="match status" value="1"/>
</dbReference>
<keyword evidence="7" id="KW-0347">Helicase</keyword>
<dbReference type="KEGG" id="mhos:CXR34_07880"/>
<accession>A0A2K9DU35</accession>
<evidence type="ECO:0000256" key="2">
    <source>
        <dbReference type="ARBA" id="ARBA00022801"/>
    </source>
</evidence>
<dbReference type="InterPro" id="IPR027417">
    <property type="entry name" value="P-loop_NTPase"/>
</dbReference>
<dbReference type="InterPro" id="IPR006555">
    <property type="entry name" value="ATP-dep_Helicase_C"/>
</dbReference>
<dbReference type="InterPro" id="IPR045028">
    <property type="entry name" value="DinG/Rad3-like"/>
</dbReference>
<dbReference type="EMBL" id="CP025299">
    <property type="protein sequence ID" value="AUG29384.1"/>
    <property type="molecule type" value="Genomic_DNA"/>
</dbReference>
<keyword evidence="3" id="KW-0067">ATP-binding</keyword>
<evidence type="ECO:0000256" key="1">
    <source>
        <dbReference type="ARBA" id="ARBA00022741"/>
    </source>
</evidence>
<dbReference type="Pfam" id="PF13307">
    <property type="entry name" value="Helicase_C_2"/>
    <property type="match status" value="1"/>
</dbReference>
<evidence type="ECO:0000256" key="3">
    <source>
        <dbReference type="ARBA" id="ARBA00022840"/>
    </source>
</evidence>
<dbReference type="InterPro" id="IPR014001">
    <property type="entry name" value="Helicase_ATP-bd"/>
</dbReference>
<evidence type="ECO:0000259" key="5">
    <source>
        <dbReference type="PROSITE" id="PS51193"/>
    </source>
</evidence>
<dbReference type="Proteomes" id="UP000233276">
    <property type="component" value="Chromosome"/>
</dbReference>
<dbReference type="GO" id="GO:0005524">
    <property type="term" value="F:ATP binding"/>
    <property type="evidence" value="ECO:0007669"/>
    <property type="project" value="UniProtKB-KW"/>
</dbReference>
<dbReference type="PANTHER" id="PTHR11472:SF34">
    <property type="entry name" value="REGULATOR OF TELOMERE ELONGATION HELICASE 1"/>
    <property type="match status" value="1"/>
</dbReference>
<dbReference type="GO" id="GO:0003676">
    <property type="term" value="F:nucleic acid binding"/>
    <property type="evidence" value="ECO:0007669"/>
    <property type="project" value="InterPro"/>
</dbReference>
<dbReference type="GO" id="GO:0006139">
    <property type="term" value="P:nucleobase-containing compound metabolic process"/>
    <property type="evidence" value="ECO:0007669"/>
    <property type="project" value="InterPro"/>
</dbReference>
<dbReference type="RefSeq" id="WP_016464766.1">
    <property type="nucleotide sequence ID" value="NZ_CP025299.1"/>
</dbReference>
<dbReference type="GO" id="GO:0016818">
    <property type="term" value="F:hydrolase activity, acting on acid anhydrides, in phosphorus-containing anhydrides"/>
    <property type="evidence" value="ECO:0007669"/>
    <property type="project" value="InterPro"/>
</dbReference>
<dbReference type="InterPro" id="IPR014013">
    <property type="entry name" value="Helic_SF1/SF2_ATP-bd_DinG/Rad3"/>
</dbReference>
<keyword evidence="1" id="KW-0547">Nucleotide-binding</keyword>
<evidence type="ECO:0000313" key="7">
    <source>
        <dbReference type="EMBL" id="AUG29384.1"/>
    </source>
</evidence>
<dbReference type="SUPFAM" id="SSF52540">
    <property type="entry name" value="P-loop containing nucleoside triphosphate hydrolases"/>
    <property type="match status" value="1"/>
</dbReference>
<protein>
    <submittedName>
        <fullName evidence="7">ATP-dependent DNA helicase</fullName>
    </submittedName>
</protein>
<comment type="similarity">
    <text evidence="4">Belongs to the helicase family. DinG subfamily.</text>
</comment>
<dbReference type="AlphaFoldDB" id="A0A2K9DU35"/>
<dbReference type="InterPro" id="IPR001650">
    <property type="entry name" value="Helicase_C-like"/>
</dbReference>
<keyword evidence="2" id="KW-0378">Hydrolase</keyword>
<gene>
    <name evidence="7" type="ORF">CXR34_07880</name>
</gene>
<feature type="domain" description="Helicase C-terminal" evidence="6">
    <location>
        <begin position="554"/>
        <end position="703"/>
    </location>
</feature>
<dbReference type="PROSITE" id="PS51194">
    <property type="entry name" value="HELICASE_CTER"/>
    <property type="match status" value="1"/>
</dbReference>
<dbReference type="SMART" id="SM00491">
    <property type="entry name" value="HELICc2"/>
    <property type="match status" value="1"/>
</dbReference>
<evidence type="ECO:0000313" key="8">
    <source>
        <dbReference type="Proteomes" id="UP000233276"/>
    </source>
</evidence>
<reference evidence="7 8" key="1">
    <citation type="submission" date="2017-12" db="EMBL/GenBank/DDBJ databases">
        <title>Isolation and characterization of estrogens degradatiion strain Microbacterium hominis SJTG1.</title>
        <authorList>
            <person name="Xiong W."/>
            <person name="Yin C."/>
            <person name="Zheng D."/>
            <person name="Liang R."/>
        </authorList>
    </citation>
    <scope>NUCLEOTIDE SEQUENCE [LARGE SCALE GENOMIC DNA]</scope>
    <source>
        <strain evidence="7 8">SJTG1</strain>
    </source>
</reference>